<gene>
    <name evidence="3" type="ORF">LKD47_13620</name>
</gene>
<reference evidence="3" key="1">
    <citation type="submission" date="2021-10" db="EMBL/GenBank/DDBJ databases">
        <title>Anaerobic single-cell dispensing facilitates the cultivation of human gut bacteria.</title>
        <authorList>
            <person name="Afrizal A."/>
        </authorList>
    </citation>
    <scope>NUCLEOTIDE SEQUENCE</scope>
    <source>
        <strain evidence="3">CLA-AA-H204</strain>
    </source>
</reference>
<comment type="caution">
    <text evidence="3">The sequence shown here is derived from an EMBL/GenBank/DDBJ whole genome shotgun (WGS) entry which is preliminary data.</text>
</comment>
<feature type="transmembrane region" description="Helical" evidence="2">
    <location>
        <begin position="341"/>
        <end position="363"/>
    </location>
</feature>
<feature type="region of interest" description="Disordered" evidence="1">
    <location>
        <begin position="42"/>
        <end position="69"/>
    </location>
</feature>
<proteinExistence type="predicted"/>
<keyword evidence="2" id="KW-0472">Membrane</keyword>
<dbReference type="PANTHER" id="PTHR37826">
    <property type="entry name" value="FLOTILLIN BAND_7_5 DOMAIN PROTEIN"/>
    <property type="match status" value="1"/>
</dbReference>
<evidence type="ECO:0000256" key="1">
    <source>
        <dbReference type="SAM" id="MobiDB-lite"/>
    </source>
</evidence>
<dbReference type="AlphaFoldDB" id="A0AAW4WMH7"/>
<feature type="compositionally biased region" description="Polar residues" evidence="1">
    <location>
        <begin position="54"/>
        <end position="65"/>
    </location>
</feature>
<keyword evidence="2" id="KW-1133">Transmembrane helix</keyword>
<dbReference type="Gene3D" id="2.20.28.30">
    <property type="entry name" value="RNA polymerase ii, chain L"/>
    <property type="match status" value="2"/>
</dbReference>
<evidence type="ECO:0000313" key="4">
    <source>
        <dbReference type="Proteomes" id="UP001198893"/>
    </source>
</evidence>
<dbReference type="PANTHER" id="PTHR37826:SF3">
    <property type="entry name" value="J DOMAIN-CONTAINING PROTEIN"/>
    <property type="match status" value="1"/>
</dbReference>
<protein>
    <submittedName>
        <fullName evidence="3">TFIIB-type zinc ribbon-containing protein</fullName>
    </submittedName>
</protein>
<evidence type="ECO:0000313" key="3">
    <source>
        <dbReference type="EMBL" id="MCC2243315.1"/>
    </source>
</evidence>
<dbReference type="EMBL" id="JAJEQW010000019">
    <property type="protein sequence ID" value="MCC2243315.1"/>
    <property type="molecule type" value="Genomic_DNA"/>
</dbReference>
<dbReference type="RefSeq" id="WP_227710771.1">
    <property type="nucleotide sequence ID" value="NZ_JAJEQW010000019.1"/>
</dbReference>
<evidence type="ECO:0000256" key="2">
    <source>
        <dbReference type="SAM" id="Phobius"/>
    </source>
</evidence>
<name>A0AAW4WMH7_9FIRM</name>
<accession>A0AAW4WMH7</accession>
<keyword evidence="2" id="KW-0812">Transmembrane</keyword>
<organism evidence="3 4">
    <name type="scientific">Roseburia amylophila</name>
    <dbReference type="NCBI Taxonomy" id="2981794"/>
    <lineage>
        <taxon>Bacteria</taxon>
        <taxon>Bacillati</taxon>
        <taxon>Bacillota</taxon>
        <taxon>Clostridia</taxon>
        <taxon>Lachnospirales</taxon>
        <taxon>Lachnospiraceae</taxon>
        <taxon>Roseburia</taxon>
    </lineage>
</organism>
<dbReference type="Proteomes" id="UP001198893">
    <property type="component" value="Unassembled WGS sequence"/>
</dbReference>
<sequence>MSVISFKCPNCDGELIFDPASGAYKCEYCGSKFTQEELDAMKPAEEQEKPASSMDGSQASENTDVTQEEKKTEEEAVIYTCPSCGAQIVTDATTAATFCYYCHNPVVLSGRLSGNYMPNKVIPFAIDRKEAEKRFMEYVGRKKFIPKAFFNKKQIDKLSGVYFPFWIYDTRMNGNLSAEATRIRVWRSGDEEYTETKFYEVERGGDVSLSNLELNALQKANKELVEGVLPYQFDKMKDFSMGYLSGFQAEKRDIEKEGVAEEARRETKDYATRLLRESVSGYDGVKVHNCGFSNGSENWNYVLLPIWTITYRANNGKMYYYSMNGQTGKVCGELPVDYKKLTLVSGIISAAVLVLGLLGGLLIW</sequence>